<accession>A0A127VEL7</accession>
<evidence type="ECO:0008006" key="3">
    <source>
        <dbReference type="Google" id="ProtNLM"/>
    </source>
</evidence>
<dbReference type="Proteomes" id="UP000071561">
    <property type="component" value="Chromosome"/>
</dbReference>
<dbReference type="Gene3D" id="2.40.160.10">
    <property type="entry name" value="Porin"/>
    <property type="match status" value="1"/>
</dbReference>
<dbReference type="OrthoDB" id="9768080at2"/>
<dbReference type="EMBL" id="CP014504">
    <property type="protein sequence ID" value="AMP99765.1"/>
    <property type="molecule type" value="Genomic_DNA"/>
</dbReference>
<reference evidence="1 2" key="1">
    <citation type="submission" date="2016-03" db="EMBL/GenBank/DDBJ databases">
        <title>Complete genome sequence of Pedobacter cryoconitis PAMC 27485.</title>
        <authorList>
            <person name="Lee J."/>
            <person name="Kim O.-S."/>
        </authorList>
    </citation>
    <scope>NUCLEOTIDE SEQUENCE [LARGE SCALE GENOMIC DNA]</scope>
    <source>
        <strain evidence="1 2">PAMC 27485</strain>
    </source>
</reference>
<organism evidence="1 2">
    <name type="scientific">Pedobacter cryoconitis</name>
    <dbReference type="NCBI Taxonomy" id="188932"/>
    <lineage>
        <taxon>Bacteria</taxon>
        <taxon>Pseudomonadati</taxon>
        <taxon>Bacteroidota</taxon>
        <taxon>Sphingobacteriia</taxon>
        <taxon>Sphingobacteriales</taxon>
        <taxon>Sphingobacteriaceae</taxon>
        <taxon>Pedobacter</taxon>
    </lineage>
</organism>
<proteinExistence type="predicted"/>
<dbReference type="RefSeq" id="WP_068402219.1">
    <property type="nucleotide sequence ID" value="NZ_CP014504.1"/>
</dbReference>
<evidence type="ECO:0000313" key="1">
    <source>
        <dbReference type="EMBL" id="AMP99765.1"/>
    </source>
</evidence>
<protein>
    <recommendedName>
        <fullName evidence="3">Phosphate-selective porin O/P</fullName>
    </recommendedName>
</protein>
<evidence type="ECO:0000313" key="2">
    <source>
        <dbReference type="Proteomes" id="UP000071561"/>
    </source>
</evidence>
<keyword evidence="2" id="KW-1185">Reference proteome</keyword>
<gene>
    <name evidence="1" type="ORF">AY601_2889</name>
</gene>
<name>A0A127VEL7_9SPHI</name>
<dbReference type="AlphaFoldDB" id="A0A127VEL7"/>
<dbReference type="SUPFAM" id="SSF56935">
    <property type="entry name" value="Porins"/>
    <property type="match status" value="1"/>
</dbReference>
<dbReference type="InterPro" id="IPR023614">
    <property type="entry name" value="Porin_dom_sf"/>
</dbReference>
<dbReference type="PATRIC" id="fig|188932.3.peg.3013"/>
<dbReference type="KEGG" id="pcm:AY601_2889"/>
<sequence>MKKVITTLTIILIGYYIAEAQIDPKLLKRSTLDTAKQSLNMDAVYERPFITVGKLPVSLGGYMEANWQHSGTDGVSEGHQFQFRRMTLFVASTISKRIKFLSEIEFEPAEKEIAIEFAALDLELHPLLNLRGGMIMNPIGAFNQNHDGPKWEFTDRPIAMTQMLPATWSNAGFGIYGKHYNTNWMFGYEIYASSGFDNSIIANKENKTFLPAAKENTERFEEMASGQPLLTGKIAVRHNKIGEIGLSYMGGIYNKWLDDGIVIDDKRRLNIFAIDFNTTLPNLNTFITAEWAWINIDVPTTYSQQFGNKQQGGYADIVQPILKREILGWQNATINLACRFEYVDWNVGKFKETDENIGDELWSIMPGISFRPRPQTVLRANYRIQSQKDLLGNPPTKTAAIQFGVSTYF</sequence>